<feature type="compositionally biased region" description="Acidic residues" evidence="5">
    <location>
        <begin position="79"/>
        <end position="94"/>
    </location>
</feature>
<dbReference type="AlphaFoldDB" id="A0A662YZB1"/>
<evidence type="ECO:0000256" key="5">
    <source>
        <dbReference type="SAM" id="MobiDB-lite"/>
    </source>
</evidence>
<evidence type="ECO:0000256" key="2">
    <source>
        <dbReference type="ARBA" id="ARBA00023127"/>
    </source>
</evidence>
<gene>
    <name evidence="7" type="ORF">EOD39_2099</name>
</gene>
<evidence type="ECO:0000259" key="6">
    <source>
        <dbReference type="PROSITE" id="PS50001"/>
    </source>
</evidence>
<dbReference type="Gene3D" id="1.10.472.10">
    <property type="entry name" value="Cyclin-like"/>
    <property type="match status" value="2"/>
</dbReference>
<dbReference type="InterPro" id="IPR006671">
    <property type="entry name" value="Cyclin_N"/>
</dbReference>
<evidence type="ECO:0000313" key="8">
    <source>
        <dbReference type="Proteomes" id="UP000289886"/>
    </source>
</evidence>
<evidence type="ECO:0000256" key="4">
    <source>
        <dbReference type="RuleBase" id="RU000383"/>
    </source>
</evidence>
<feature type="compositionally biased region" description="Acidic residues" evidence="5">
    <location>
        <begin position="102"/>
        <end position="111"/>
    </location>
</feature>
<dbReference type="InterPro" id="IPR004367">
    <property type="entry name" value="Cyclin_C-dom"/>
</dbReference>
<dbReference type="InterPro" id="IPR013763">
    <property type="entry name" value="Cyclin-like_dom"/>
</dbReference>
<dbReference type="InterPro" id="IPR051751">
    <property type="entry name" value="Immunoreceptor_sig_adapters"/>
</dbReference>
<sequence length="638" mass="72596">MATRLPAKHRFESWSPKQVAEFLSQNLKDSDMNRFNFIHQPQLQKMVQDIKKNDGGLMNKFKKLTNKGPPSVPTRDYNPDDDNEEDQEWSDNEFCDYVCPKDDDDDEDDNYIDPTEQSASATSHPPPVVNRNAKPIRNHSPAPIRAHKVAEGPGKAISTNQQIESATAAEDTPAALTKRFQSNRQLSEPVDDDEYEICDPDNKVPAVTNRGSLPRTGPSSAEQDAGVYNKVWYASSSDRKTAEEALVRTNKDGSFLIRKSSGQDAKQPFTLVVFYKKKVYNIPVRYIESSRQYALGKEKTGEEELKMPSYKGQSPQLNLRRYFADLIAIVSNRFRLCPPARHLAVYLLDLFMDRYDISVQQLHVVALSCLLLASKFEDKEDHVPKLEQLNSLGCMTNMNLVLTKQSLLHMELLLLETFQWNLYLPTAAHFIDYYLSIAVHETDLHEGWPMACLEKTRLYMAKYADYFLEVSLQASSRVILRLSPTWPTRLHRLSAYSWDLLIPCVERLLLAHDNDVKEANKQKCQQPSPQSGQTVYQTHTQLNAPPQIQQHVSQYLHRQQLPYQQQNCKPILSTGCMPSYTIQSHPSTLQASIHPHGHVQAVAGMTLQNSLDVKVNAPYNRGFQVNGHYTCAAPCFDR</sequence>
<dbReference type="SMART" id="SM00385">
    <property type="entry name" value="CYCLIN"/>
    <property type="match status" value="1"/>
</dbReference>
<keyword evidence="8" id="KW-1185">Reference proteome</keyword>
<dbReference type="EMBL" id="SCEB01000004">
    <property type="protein sequence ID" value="RXN02051.1"/>
    <property type="molecule type" value="Genomic_DNA"/>
</dbReference>
<feature type="region of interest" description="Disordered" evidence="5">
    <location>
        <begin position="58"/>
        <end position="138"/>
    </location>
</feature>
<dbReference type="InterPro" id="IPR036860">
    <property type="entry name" value="SH2_dom_sf"/>
</dbReference>
<dbReference type="PROSITE" id="PS50001">
    <property type="entry name" value="SH2"/>
    <property type="match status" value="1"/>
</dbReference>
<dbReference type="Gene3D" id="3.30.505.10">
    <property type="entry name" value="SH2 domain"/>
    <property type="match status" value="1"/>
</dbReference>
<accession>A0A662YZB1</accession>
<dbReference type="SUPFAM" id="SSF55550">
    <property type="entry name" value="SH2 domain"/>
    <property type="match status" value="1"/>
</dbReference>
<evidence type="ECO:0000256" key="3">
    <source>
        <dbReference type="PROSITE-ProRule" id="PRU00191"/>
    </source>
</evidence>
<feature type="domain" description="SH2" evidence="6">
    <location>
        <begin position="232"/>
        <end position="295"/>
    </location>
</feature>
<evidence type="ECO:0000313" key="7">
    <source>
        <dbReference type="EMBL" id="RXN02051.1"/>
    </source>
</evidence>
<dbReference type="Pfam" id="PF00134">
    <property type="entry name" value="Cyclin_N"/>
    <property type="match status" value="1"/>
</dbReference>
<dbReference type="InterPro" id="IPR036915">
    <property type="entry name" value="Cyclin-like_sf"/>
</dbReference>
<protein>
    <submittedName>
        <fullName evidence="7">Cyclin-J</fullName>
    </submittedName>
</protein>
<dbReference type="SUPFAM" id="SSF47954">
    <property type="entry name" value="Cyclin-like"/>
    <property type="match status" value="2"/>
</dbReference>
<dbReference type="CDD" id="cd20529">
    <property type="entry name" value="CYCLIN_CCNJ-like_rpt2"/>
    <property type="match status" value="1"/>
</dbReference>
<dbReference type="PANTHER" id="PTHR14098:SF3">
    <property type="entry name" value="B-CELL LINKER PROTEIN"/>
    <property type="match status" value="1"/>
</dbReference>
<dbReference type="GO" id="GO:0007169">
    <property type="term" value="P:cell surface receptor protein tyrosine kinase signaling pathway"/>
    <property type="evidence" value="ECO:0007669"/>
    <property type="project" value="TreeGrafter"/>
</dbReference>
<dbReference type="Pfam" id="PF00017">
    <property type="entry name" value="SH2"/>
    <property type="match status" value="1"/>
</dbReference>
<keyword evidence="2 4" id="KW-0195">Cyclin</keyword>
<dbReference type="InterPro" id="IPR000980">
    <property type="entry name" value="SH2"/>
</dbReference>
<dbReference type="FunFam" id="3.30.505.10:FF:000016">
    <property type="entry name" value="B-cell linker protein isoform 2"/>
    <property type="match status" value="1"/>
</dbReference>
<feature type="region of interest" description="Disordered" evidence="5">
    <location>
        <begin position="191"/>
        <end position="221"/>
    </location>
</feature>
<dbReference type="Proteomes" id="UP000289886">
    <property type="component" value="Unassembled WGS sequence"/>
</dbReference>
<dbReference type="FunFam" id="1.10.472.10:FF:000022">
    <property type="entry name" value="cyclin-J isoform X1"/>
    <property type="match status" value="1"/>
</dbReference>
<organism evidence="7 8">
    <name type="scientific">Acipenser ruthenus</name>
    <name type="common">Sterlet sturgeon</name>
    <dbReference type="NCBI Taxonomy" id="7906"/>
    <lineage>
        <taxon>Eukaryota</taxon>
        <taxon>Metazoa</taxon>
        <taxon>Chordata</taxon>
        <taxon>Craniata</taxon>
        <taxon>Vertebrata</taxon>
        <taxon>Euteleostomi</taxon>
        <taxon>Actinopterygii</taxon>
        <taxon>Chondrostei</taxon>
        <taxon>Acipenseriformes</taxon>
        <taxon>Acipenseridae</taxon>
        <taxon>Acipenser</taxon>
    </lineage>
</organism>
<comment type="caution">
    <text evidence="7">The sequence shown here is derived from an EMBL/GenBank/DDBJ whole genome shotgun (WGS) entry which is preliminary data.</text>
</comment>
<name>A0A662YZB1_ACIRT</name>
<dbReference type="PANTHER" id="PTHR14098">
    <property type="entry name" value="SH2 DOMAIN CONTAINING PROTEIN"/>
    <property type="match status" value="1"/>
</dbReference>
<dbReference type="GO" id="GO:0005737">
    <property type="term" value="C:cytoplasm"/>
    <property type="evidence" value="ECO:0007669"/>
    <property type="project" value="UniProtKB-ARBA"/>
</dbReference>
<dbReference type="CDD" id="cd20528">
    <property type="entry name" value="CYCLIN_CCNJ-like_rpt1"/>
    <property type="match status" value="1"/>
</dbReference>
<comment type="similarity">
    <text evidence="4">Belongs to the cyclin family.</text>
</comment>
<reference evidence="7 8" key="1">
    <citation type="submission" date="2019-01" db="EMBL/GenBank/DDBJ databases">
        <title>Draft Genome and Complete Hox-Cluster Characterization of the Sterlet Sturgeon (Acipenser ruthenus).</title>
        <authorList>
            <person name="Wei Q."/>
        </authorList>
    </citation>
    <scope>NUCLEOTIDE SEQUENCE [LARGE SCALE GENOMIC DNA]</scope>
    <source>
        <strain evidence="7">WHYD16114868_AA</strain>
        <tissue evidence="7">Blood</tissue>
    </source>
</reference>
<keyword evidence="1 3" id="KW-0727">SH2 domain</keyword>
<dbReference type="GO" id="GO:0035556">
    <property type="term" value="P:intracellular signal transduction"/>
    <property type="evidence" value="ECO:0007669"/>
    <property type="project" value="TreeGrafter"/>
</dbReference>
<evidence type="ECO:0000256" key="1">
    <source>
        <dbReference type="ARBA" id="ARBA00022999"/>
    </source>
</evidence>
<dbReference type="SMART" id="SM00252">
    <property type="entry name" value="SH2"/>
    <property type="match status" value="1"/>
</dbReference>
<proteinExistence type="inferred from homology"/>
<dbReference type="SMART" id="SM01332">
    <property type="entry name" value="Cyclin_C"/>
    <property type="match status" value="1"/>
</dbReference>